<dbReference type="RefSeq" id="WP_284013857.1">
    <property type="nucleotide sequence ID" value="NZ_CP126156.1"/>
</dbReference>
<evidence type="ECO:0000313" key="5">
    <source>
        <dbReference type="Proteomes" id="UP001596368"/>
    </source>
</evidence>
<dbReference type="Proteomes" id="UP001596368">
    <property type="component" value="Unassembled WGS sequence"/>
</dbReference>
<reference evidence="4 5" key="1">
    <citation type="journal article" date="2019" name="Int. J. Syst. Evol. Microbiol.">
        <title>The Global Catalogue of Microorganisms (GCM) 10K type strain sequencing project: providing services to taxonomists for standard genome sequencing and annotation.</title>
        <authorList>
            <consortium name="The Broad Institute Genomics Platform"/>
            <consortium name="The Broad Institute Genome Sequencing Center for Infectious Disease"/>
            <person name="Wu L."/>
            <person name="Ma J."/>
        </authorList>
    </citation>
    <scope>NUCLEOTIDE SEQUENCE [LARGE SCALE GENOMIC DNA]</scope>
    <source>
        <strain evidence="4 5">DT92</strain>
    </source>
</reference>
<keyword evidence="2" id="KW-0472">Membrane</keyword>
<keyword evidence="2" id="KW-1133">Transmembrane helix</keyword>
<accession>A0ABD5XPN9</accession>
<gene>
    <name evidence="4" type="ORF">ACFQRB_12470</name>
</gene>
<evidence type="ECO:0000256" key="1">
    <source>
        <dbReference type="SAM" id="MobiDB-lite"/>
    </source>
</evidence>
<protein>
    <recommendedName>
        <fullName evidence="3">DUF7577 domain-containing protein</fullName>
    </recommendedName>
</protein>
<name>A0ABD5XPN9_9EURY</name>
<dbReference type="InterPro" id="IPR055999">
    <property type="entry name" value="DUF7577"/>
</dbReference>
<organism evidence="4 5">
    <name type="scientific">Halobaculum litoreum</name>
    <dbReference type="NCBI Taxonomy" id="3031998"/>
    <lineage>
        <taxon>Archaea</taxon>
        <taxon>Methanobacteriati</taxon>
        <taxon>Methanobacteriota</taxon>
        <taxon>Stenosarchaea group</taxon>
        <taxon>Halobacteria</taxon>
        <taxon>Halobacteriales</taxon>
        <taxon>Haloferacaceae</taxon>
        <taxon>Halobaculum</taxon>
    </lineage>
</organism>
<evidence type="ECO:0000313" key="4">
    <source>
        <dbReference type="EMBL" id="MFC7137054.1"/>
    </source>
</evidence>
<dbReference type="Pfam" id="PF24463">
    <property type="entry name" value="DUF7577"/>
    <property type="match status" value="1"/>
</dbReference>
<dbReference type="AlphaFoldDB" id="A0ABD5XPN9"/>
<comment type="caution">
    <text evidence="4">The sequence shown here is derived from an EMBL/GenBank/DDBJ whole genome shotgun (WGS) entry which is preliminary data.</text>
</comment>
<dbReference type="EMBL" id="JBHSZG010000001">
    <property type="protein sequence ID" value="MFC7137054.1"/>
    <property type="molecule type" value="Genomic_DNA"/>
</dbReference>
<evidence type="ECO:0000259" key="3">
    <source>
        <dbReference type="Pfam" id="PF24463"/>
    </source>
</evidence>
<feature type="domain" description="DUF7577" evidence="3">
    <location>
        <begin position="69"/>
        <end position="95"/>
    </location>
</feature>
<dbReference type="GeneID" id="81121041"/>
<feature type="transmembrane region" description="Helical" evidence="2">
    <location>
        <begin position="6"/>
        <end position="26"/>
    </location>
</feature>
<evidence type="ECO:0000256" key="2">
    <source>
        <dbReference type="SAM" id="Phobius"/>
    </source>
</evidence>
<sequence>MVEVTFLAVIVALFALQVALVVYAGVRRDGGDGHGVSDGPDAAPASTPESTAGAADGRVRRGPGADRSGTVRCHSCDAANDDTFRFCRNCVERLPAGGYGASAADAARGSAR</sequence>
<keyword evidence="5" id="KW-1185">Reference proteome</keyword>
<proteinExistence type="predicted"/>
<keyword evidence="2" id="KW-0812">Transmembrane</keyword>
<feature type="region of interest" description="Disordered" evidence="1">
    <location>
        <begin position="32"/>
        <end position="72"/>
    </location>
</feature>